<dbReference type="PROSITE" id="PS50943">
    <property type="entry name" value="HTH_CROC1"/>
    <property type="match status" value="1"/>
</dbReference>
<dbReference type="SUPFAM" id="SSF47413">
    <property type="entry name" value="lambda repressor-like DNA-binding domains"/>
    <property type="match status" value="1"/>
</dbReference>
<evidence type="ECO:0000256" key="1">
    <source>
        <dbReference type="ARBA" id="ARBA00007227"/>
    </source>
</evidence>
<name>A0A2N5P1R3_MEDGN</name>
<dbReference type="GO" id="GO:0003677">
    <property type="term" value="F:DNA binding"/>
    <property type="evidence" value="ECO:0007669"/>
    <property type="project" value="InterPro"/>
</dbReference>
<evidence type="ECO:0000259" key="2">
    <source>
        <dbReference type="PROSITE" id="PS50943"/>
    </source>
</evidence>
<dbReference type="InterPro" id="IPR001387">
    <property type="entry name" value="Cro/C1-type_HTH"/>
</dbReference>
<proteinExistence type="inferred from homology"/>
<dbReference type="InterPro" id="IPR010359">
    <property type="entry name" value="IrrE_HExxH"/>
</dbReference>
<gene>
    <name evidence="3" type="ORF">CDL26_15605</name>
</gene>
<dbReference type="Gene3D" id="1.10.260.40">
    <property type="entry name" value="lambda repressor-like DNA-binding domains"/>
    <property type="match status" value="1"/>
</dbReference>
<accession>A0A2N5P1R3</accession>
<feature type="domain" description="HTH cro/C1-type" evidence="2">
    <location>
        <begin position="12"/>
        <end position="66"/>
    </location>
</feature>
<dbReference type="Pfam" id="PF06114">
    <property type="entry name" value="Peptidase_M78"/>
    <property type="match status" value="1"/>
</dbReference>
<protein>
    <recommendedName>
        <fullName evidence="2">HTH cro/C1-type domain-containing protein</fullName>
    </recommendedName>
</protein>
<dbReference type="InterPro" id="IPR052345">
    <property type="entry name" value="Rad_response_metalloprotease"/>
</dbReference>
<sequence length="384" mass="44339">MRVQSGFNGKRLKAARLYRGLTISEVAKMSDVSKQAISQFENSKAEPKLETLMKIMQILKFPREYFYENPEDKVVVGDTYFRSLSSTSNKERLAQIECVKLLVAIYRGIDEYIAFPELNLYTVPEDFDFNVETLAKNVREFWNLGNERILNLVSVLEKNGVIVSTRFTNGKKIDAYSQIENINDKIIAVIILGDDKENAFRRNFSAAHELGHLLLDDFYDMEGMSKVEYKEMEDTMNRFAGALLVPEEVYRADLQTNAKTELNFYIQMKKKYGVSAAALIVRARQLEEITTNQYQYLMKQLSQKGYRTCEPYDKETKQMQPRYLKEAMKMIIEEDKITGTEFLEVVSENGTSISEEIVENILNLDEGYLRMNDSSGEVVTLARR</sequence>
<evidence type="ECO:0000313" key="3">
    <source>
        <dbReference type="EMBL" id="PLT69081.1"/>
    </source>
</evidence>
<dbReference type="Pfam" id="PF01381">
    <property type="entry name" value="HTH_3"/>
    <property type="match status" value="1"/>
</dbReference>
<dbReference type="InterPro" id="IPR010982">
    <property type="entry name" value="Lambda_DNA-bd_dom_sf"/>
</dbReference>
<comment type="caution">
    <text evidence="3">The sequence shown here is derived from an EMBL/GenBank/DDBJ whole genome shotgun (WGS) entry which is preliminary data.</text>
</comment>
<dbReference type="RefSeq" id="WP_101871542.1">
    <property type="nucleotide sequence ID" value="NZ_NIHS01000047.1"/>
</dbReference>
<reference evidence="3 4" key="1">
    <citation type="journal article" date="2017" name="Genome Med.">
        <title>A novel Ruminococcus gnavus clade enriched in inflammatory bowel disease patients.</title>
        <authorList>
            <person name="Hall A.B."/>
            <person name="Yassour M."/>
            <person name="Sauk J."/>
            <person name="Garner A."/>
            <person name="Jiang X."/>
            <person name="Arthur T."/>
            <person name="Lagoudas G.K."/>
            <person name="Vatanen T."/>
            <person name="Fornelos N."/>
            <person name="Wilson R."/>
            <person name="Bertha M."/>
            <person name="Cohen M."/>
            <person name="Garber J."/>
            <person name="Khalili H."/>
            <person name="Gevers D."/>
            <person name="Ananthakrishnan A.N."/>
            <person name="Kugathasan S."/>
            <person name="Lander E.S."/>
            <person name="Blainey P."/>
            <person name="Vlamakis H."/>
            <person name="Xavier R.J."/>
            <person name="Huttenhower C."/>
        </authorList>
    </citation>
    <scope>NUCLEOTIDE SEQUENCE [LARGE SCALE GENOMIC DNA]</scope>
    <source>
        <strain evidence="3 4">RJX1124</strain>
    </source>
</reference>
<dbReference type="Proteomes" id="UP000234891">
    <property type="component" value="Unassembled WGS sequence"/>
</dbReference>
<dbReference type="PANTHER" id="PTHR43236">
    <property type="entry name" value="ANTITOXIN HIGA1"/>
    <property type="match status" value="1"/>
</dbReference>
<dbReference type="AlphaFoldDB" id="A0A2N5P1R3"/>
<dbReference type="SMART" id="SM00530">
    <property type="entry name" value="HTH_XRE"/>
    <property type="match status" value="1"/>
</dbReference>
<dbReference type="PANTHER" id="PTHR43236:SF1">
    <property type="entry name" value="BLL7220 PROTEIN"/>
    <property type="match status" value="1"/>
</dbReference>
<comment type="similarity">
    <text evidence="1">Belongs to the short-chain fatty acyl-CoA assimilation regulator (ScfR) family.</text>
</comment>
<dbReference type="CDD" id="cd00093">
    <property type="entry name" value="HTH_XRE"/>
    <property type="match status" value="1"/>
</dbReference>
<dbReference type="EMBL" id="NIHS01000047">
    <property type="protein sequence ID" value="PLT69081.1"/>
    <property type="molecule type" value="Genomic_DNA"/>
</dbReference>
<dbReference type="Gene3D" id="1.10.10.2910">
    <property type="match status" value="1"/>
</dbReference>
<evidence type="ECO:0000313" key="4">
    <source>
        <dbReference type="Proteomes" id="UP000234891"/>
    </source>
</evidence>
<organism evidence="3 4">
    <name type="scientific">Mediterraneibacter gnavus</name>
    <name type="common">Ruminococcus gnavus</name>
    <dbReference type="NCBI Taxonomy" id="33038"/>
    <lineage>
        <taxon>Bacteria</taxon>
        <taxon>Bacillati</taxon>
        <taxon>Bacillota</taxon>
        <taxon>Clostridia</taxon>
        <taxon>Lachnospirales</taxon>
        <taxon>Lachnospiraceae</taxon>
        <taxon>Mediterraneibacter</taxon>
    </lineage>
</organism>